<protein>
    <submittedName>
        <fullName evidence="6">Mediator of RNA polymerase II transcription subunit 27</fullName>
    </submittedName>
</protein>
<sequence>MEQLNSALISIKVLRSRVGQVFETLGSGIRLEHGEEGRETKFLMELQELLNAVNNNLRELESTTNGLTPAPFNLGNTSYLSQETTQERQALYSQLVNSYKWIDKIHEYSQLATQVLSGNGLKRSYFNNSNKRRRPLTSCHNVMPHAVDSILNNIDRSLSEMTIKVWRPFATNAIVHVILGRVLKAAFVFKGIMIEWITVKGFDENFDEIDDLWTESRHKVFRNVQNHTHSAMLHFYSPTLPDLAVRSFMVS</sequence>
<evidence type="ECO:0000256" key="3">
    <source>
        <dbReference type="ARBA" id="ARBA00023015"/>
    </source>
</evidence>
<dbReference type="GO" id="GO:0006357">
    <property type="term" value="P:regulation of transcription by RNA polymerase II"/>
    <property type="evidence" value="ECO:0007669"/>
    <property type="project" value="TreeGrafter"/>
</dbReference>
<dbReference type="OrthoDB" id="1868004at2759"/>
<comment type="caution">
    <text evidence="6">The sequence shown here is derived from an EMBL/GenBank/DDBJ whole genome shotgun (WGS) entry which is preliminary data.</text>
</comment>
<keyword evidence="7" id="KW-1185">Reference proteome</keyword>
<dbReference type="Proteomes" id="UP001151699">
    <property type="component" value="Chromosome X"/>
</dbReference>
<dbReference type="GO" id="GO:0003713">
    <property type="term" value="F:transcription coactivator activity"/>
    <property type="evidence" value="ECO:0007669"/>
    <property type="project" value="TreeGrafter"/>
</dbReference>
<organism evidence="6 7">
    <name type="scientific">Pseudolycoriella hygida</name>
    <dbReference type="NCBI Taxonomy" id="35572"/>
    <lineage>
        <taxon>Eukaryota</taxon>
        <taxon>Metazoa</taxon>
        <taxon>Ecdysozoa</taxon>
        <taxon>Arthropoda</taxon>
        <taxon>Hexapoda</taxon>
        <taxon>Insecta</taxon>
        <taxon>Pterygota</taxon>
        <taxon>Neoptera</taxon>
        <taxon>Endopterygota</taxon>
        <taxon>Diptera</taxon>
        <taxon>Nematocera</taxon>
        <taxon>Sciaroidea</taxon>
        <taxon>Sciaridae</taxon>
        <taxon>Pseudolycoriella</taxon>
    </lineage>
</organism>
<dbReference type="Pfam" id="PF11571">
    <property type="entry name" value="Med27"/>
    <property type="match status" value="1"/>
</dbReference>
<reference evidence="6" key="1">
    <citation type="submission" date="2022-07" db="EMBL/GenBank/DDBJ databases">
        <authorList>
            <person name="Trinca V."/>
            <person name="Uliana J.V.C."/>
            <person name="Torres T.T."/>
            <person name="Ward R.J."/>
            <person name="Monesi N."/>
        </authorList>
    </citation>
    <scope>NUCLEOTIDE SEQUENCE</scope>
    <source>
        <strain evidence="6">HSMRA1968</strain>
        <tissue evidence="6">Whole embryos</tissue>
    </source>
</reference>
<accession>A0A9Q0MSJ5</accession>
<evidence type="ECO:0000313" key="7">
    <source>
        <dbReference type="Proteomes" id="UP001151699"/>
    </source>
</evidence>
<proteinExistence type="inferred from homology"/>
<comment type="similarity">
    <text evidence="2">Belongs to the Mediator complex subunit 27 family.</text>
</comment>
<evidence type="ECO:0000256" key="2">
    <source>
        <dbReference type="ARBA" id="ARBA00008048"/>
    </source>
</evidence>
<evidence type="ECO:0000256" key="4">
    <source>
        <dbReference type="ARBA" id="ARBA00023163"/>
    </source>
</evidence>
<dbReference type="InterPro" id="IPR021627">
    <property type="entry name" value="Mediator_Med27"/>
</dbReference>
<evidence type="ECO:0000256" key="1">
    <source>
        <dbReference type="ARBA" id="ARBA00004123"/>
    </source>
</evidence>
<name>A0A9Q0MSJ5_9DIPT</name>
<dbReference type="AlphaFoldDB" id="A0A9Q0MSJ5"/>
<dbReference type="EMBL" id="WJQU01000003">
    <property type="protein sequence ID" value="KAJ6637226.1"/>
    <property type="molecule type" value="Genomic_DNA"/>
</dbReference>
<gene>
    <name evidence="6" type="primary">MED27</name>
    <name evidence="6" type="ORF">Bhyg_09956</name>
</gene>
<evidence type="ECO:0000313" key="6">
    <source>
        <dbReference type="EMBL" id="KAJ6637226.1"/>
    </source>
</evidence>
<evidence type="ECO:0000256" key="5">
    <source>
        <dbReference type="ARBA" id="ARBA00023242"/>
    </source>
</evidence>
<dbReference type="GO" id="GO:0016592">
    <property type="term" value="C:mediator complex"/>
    <property type="evidence" value="ECO:0007669"/>
    <property type="project" value="InterPro"/>
</dbReference>
<keyword evidence="3" id="KW-0805">Transcription regulation</keyword>
<keyword evidence="4" id="KW-0804">Transcription</keyword>
<dbReference type="PANTHER" id="PTHR13130">
    <property type="entry name" value="34 KDA TRANSCRIPTIONAL CO-ACTIVATOR-RELATED"/>
    <property type="match status" value="1"/>
</dbReference>
<comment type="subcellular location">
    <subcellularLocation>
        <location evidence="1">Nucleus</location>
    </subcellularLocation>
</comment>
<dbReference type="PANTHER" id="PTHR13130:SF4">
    <property type="entry name" value="MEDIATOR OF RNA POLYMERASE II TRANSCRIPTION SUBUNIT 27"/>
    <property type="match status" value="1"/>
</dbReference>
<keyword evidence="5" id="KW-0539">Nucleus</keyword>